<name>A0A2J6QW66_HYAVF</name>
<dbReference type="Pfam" id="PF03328">
    <property type="entry name" value="HpcH_HpaI"/>
    <property type="match status" value="1"/>
</dbReference>
<evidence type="ECO:0000259" key="3">
    <source>
        <dbReference type="Pfam" id="PF03328"/>
    </source>
</evidence>
<reference evidence="4 5" key="1">
    <citation type="submission" date="2016-04" db="EMBL/GenBank/DDBJ databases">
        <title>A degradative enzymes factory behind the ericoid mycorrhizal symbiosis.</title>
        <authorList>
            <consortium name="DOE Joint Genome Institute"/>
            <person name="Martino E."/>
            <person name="Morin E."/>
            <person name="Grelet G."/>
            <person name="Kuo A."/>
            <person name="Kohler A."/>
            <person name="Daghino S."/>
            <person name="Barry K."/>
            <person name="Choi C."/>
            <person name="Cichocki N."/>
            <person name="Clum A."/>
            <person name="Copeland A."/>
            <person name="Hainaut M."/>
            <person name="Haridas S."/>
            <person name="Labutti K."/>
            <person name="Lindquist E."/>
            <person name="Lipzen A."/>
            <person name="Khouja H.-R."/>
            <person name="Murat C."/>
            <person name="Ohm R."/>
            <person name="Olson A."/>
            <person name="Spatafora J."/>
            <person name="Veneault-Fourrey C."/>
            <person name="Henrissat B."/>
            <person name="Grigoriev I."/>
            <person name="Martin F."/>
            <person name="Perotto S."/>
        </authorList>
    </citation>
    <scope>NUCLEOTIDE SEQUENCE [LARGE SCALE GENOMIC DNA]</scope>
    <source>
        <strain evidence="4 5">F</strain>
    </source>
</reference>
<proteinExistence type="predicted"/>
<dbReference type="Proteomes" id="UP000235786">
    <property type="component" value="Unassembled WGS sequence"/>
</dbReference>
<dbReference type="PANTHER" id="PTHR30502">
    <property type="entry name" value="2-KETO-3-DEOXY-L-RHAMNONATE ALDOLASE"/>
    <property type="match status" value="1"/>
</dbReference>
<dbReference type="GO" id="GO:0016832">
    <property type="term" value="F:aldehyde-lyase activity"/>
    <property type="evidence" value="ECO:0007669"/>
    <property type="project" value="TreeGrafter"/>
</dbReference>
<evidence type="ECO:0000313" key="5">
    <source>
        <dbReference type="Proteomes" id="UP000235786"/>
    </source>
</evidence>
<dbReference type="InterPro" id="IPR005000">
    <property type="entry name" value="Aldolase/citrate-lyase_domain"/>
</dbReference>
<dbReference type="Gene3D" id="3.20.20.60">
    <property type="entry name" value="Phosphoenolpyruvate-binding domains"/>
    <property type="match status" value="1"/>
</dbReference>
<dbReference type="STRING" id="1149755.A0A2J6QW66"/>
<protein>
    <recommendedName>
        <fullName evidence="3">HpcH/HpaI aldolase/citrate lyase domain-containing protein</fullName>
    </recommendedName>
</protein>
<dbReference type="SUPFAM" id="SSF51621">
    <property type="entry name" value="Phosphoenolpyruvate/pyruvate domain"/>
    <property type="match status" value="1"/>
</dbReference>
<evidence type="ECO:0000313" key="4">
    <source>
        <dbReference type="EMBL" id="PMD30517.1"/>
    </source>
</evidence>
<dbReference type="GO" id="GO:0046872">
    <property type="term" value="F:metal ion binding"/>
    <property type="evidence" value="ECO:0007669"/>
    <property type="project" value="UniProtKB-KW"/>
</dbReference>
<dbReference type="InterPro" id="IPR040442">
    <property type="entry name" value="Pyrv_kinase-like_dom_sf"/>
</dbReference>
<dbReference type="PANTHER" id="PTHR30502:SF8">
    <property type="entry name" value="SYNTHASE, PUTATIVE-RELATED"/>
    <property type="match status" value="1"/>
</dbReference>
<gene>
    <name evidence="4" type="ORF">L207DRAFT_537748</name>
</gene>
<dbReference type="InterPro" id="IPR050251">
    <property type="entry name" value="HpcH-HpaI_aldolase"/>
</dbReference>
<dbReference type="GO" id="GO:0005737">
    <property type="term" value="C:cytoplasm"/>
    <property type="evidence" value="ECO:0007669"/>
    <property type="project" value="TreeGrafter"/>
</dbReference>
<dbReference type="OrthoDB" id="1621678at2759"/>
<organism evidence="4 5">
    <name type="scientific">Hyaloscypha variabilis (strain UAMH 11265 / GT02V1 / F)</name>
    <name type="common">Meliniomyces variabilis</name>
    <dbReference type="NCBI Taxonomy" id="1149755"/>
    <lineage>
        <taxon>Eukaryota</taxon>
        <taxon>Fungi</taxon>
        <taxon>Dikarya</taxon>
        <taxon>Ascomycota</taxon>
        <taxon>Pezizomycotina</taxon>
        <taxon>Leotiomycetes</taxon>
        <taxon>Helotiales</taxon>
        <taxon>Hyaloscyphaceae</taxon>
        <taxon>Hyaloscypha</taxon>
        <taxon>Hyaloscypha variabilis</taxon>
    </lineage>
</organism>
<sequence>MTDQPYLDQPNIHANAPYRAALLTQPGNLRQALRDAVADPKKTLFGVAHGIPSTFVTKVGTLKFWTGDPMLILFLQLIASTKPDFIWIDVEHGMFNRLTLHDAIHAAQHHSEGKSMVVVRVPKHDEISLTTALDAGASGIVIPHCESAEEVRAVLEEAYYPPIGKRSFSPWTFTPGISDTSLYSGDPFNMGTSNRHTAIFAQIESVKGVENVDEIAALDGVTGLMFGPGDYMADAGLPLKMGGEPHPTFAAAFGKFVAAGMKHGKPLIGAAMAPEMIPGMIEQGYRAIAVAFDVWGFANLVNSGIQQGRAFAQKTGEVKGAAVPNGKSEANGTVPVVEKVVANGK</sequence>
<keyword evidence="1" id="KW-0479">Metal-binding</keyword>
<keyword evidence="5" id="KW-1185">Reference proteome</keyword>
<dbReference type="AlphaFoldDB" id="A0A2J6QW66"/>
<dbReference type="InterPro" id="IPR015813">
    <property type="entry name" value="Pyrv/PenolPyrv_kinase-like_dom"/>
</dbReference>
<feature type="domain" description="HpcH/HpaI aldolase/citrate lyase" evidence="3">
    <location>
        <begin position="78"/>
        <end position="296"/>
    </location>
</feature>
<keyword evidence="2" id="KW-0456">Lyase</keyword>
<evidence type="ECO:0000256" key="1">
    <source>
        <dbReference type="ARBA" id="ARBA00022723"/>
    </source>
</evidence>
<dbReference type="EMBL" id="KZ613966">
    <property type="protein sequence ID" value="PMD30517.1"/>
    <property type="molecule type" value="Genomic_DNA"/>
</dbReference>
<evidence type="ECO:0000256" key="2">
    <source>
        <dbReference type="ARBA" id="ARBA00023239"/>
    </source>
</evidence>
<accession>A0A2J6QW66</accession>